<name>A0A9W6BN94_9CHLO</name>
<feature type="compositionally biased region" description="Polar residues" evidence="1">
    <location>
        <begin position="153"/>
        <end position="162"/>
    </location>
</feature>
<dbReference type="EMBL" id="BRXU01000011">
    <property type="protein sequence ID" value="GLC54860.1"/>
    <property type="molecule type" value="Genomic_DNA"/>
</dbReference>
<evidence type="ECO:0000313" key="2">
    <source>
        <dbReference type="EMBL" id="GLC54860.1"/>
    </source>
</evidence>
<feature type="region of interest" description="Disordered" evidence="1">
    <location>
        <begin position="191"/>
        <end position="236"/>
    </location>
</feature>
<evidence type="ECO:0000256" key="1">
    <source>
        <dbReference type="SAM" id="MobiDB-lite"/>
    </source>
</evidence>
<dbReference type="AlphaFoldDB" id="A0A9W6BN94"/>
<evidence type="ECO:0000313" key="3">
    <source>
        <dbReference type="Proteomes" id="UP001165080"/>
    </source>
</evidence>
<dbReference type="Proteomes" id="UP001165080">
    <property type="component" value="Unassembled WGS sequence"/>
</dbReference>
<gene>
    <name evidence="2" type="primary">PLEST006274</name>
    <name evidence="2" type="ORF">PLESTB_000913700</name>
</gene>
<keyword evidence="3" id="KW-1185">Reference proteome</keyword>
<comment type="caution">
    <text evidence="2">The sequence shown here is derived from an EMBL/GenBank/DDBJ whole genome shotgun (WGS) entry which is preliminary data.</text>
</comment>
<sequence>MDDLCSSDDTNVAPQALDILAGLASLGISATLRDQVQQALADISQATEVASDPQLQAHAAGLRAVDATNKTASPATRDSALQRKVAELEQKMTMSRSIMKKLYRKNVELEKEVAIVKANYNGVDLTRPPTAQGGVTHGSPLRVGTAGSPSGVADSTPSSQALQERDLTIRQLQQALEASRRRCALLEMQLTANGSPSGGGPGASPSGTSGRGGLGGGGGGGLGHLGGGAPGVSPDSLRDMLAQSALHHQKYRQIREDYNRLLNKRASTLQGGSRSSGSAAAVAARALVDDLTKRLAEEVQEREAEAALYSAKLYESEKAMSDWYVEKRLLEEHITRLSAELSERDKIDGEIEGCVTSMLERLRAVEAENEELRARLAGPDGGAGAGRGV</sequence>
<feature type="region of interest" description="Disordered" evidence="1">
    <location>
        <begin position="125"/>
        <end position="164"/>
    </location>
</feature>
<accession>A0A9W6BN94</accession>
<protein>
    <submittedName>
        <fullName evidence="2">Uncharacterized protein</fullName>
    </submittedName>
</protein>
<organism evidence="2 3">
    <name type="scientific">Pleodorina starrii</name>
    <dbReference type="NCBI Taxonomy" id="330485"/>
    <lineage>
        <taxon>Eukaryota</taxon>
        <taxon>Viridiplantae</taxon>
        <taxon>Chlorophyta</taxon>
        <taxon>core chlorophytes</taxon>
        <taxon>Chlorophyceae</taxon>
        <taxon>CS clade</taxon>
        <taxon>Chlamydomonadales</taxon>
        <taxon>Volvocaceae</taxon>
        <taxon>Pleodorina</taxon>
    </lineage>
</organism>
<feature type="compositionally biased region" description="Gly residues" evidence="1">
    <location>
        <begin position="209"/>
        <end position="230"/>
    </location>
</feature>
<reference evidence="2 3" key="1">
    <citation type="journal article" date="2023" name="Commun. Biol.">
        <title>Reorganization of the ancestral sex-determining regions during the evolution of trioecy in Pleodorina starrii.</title>
        <authorList>
            <person name="Takahashi K."/>
            <person name="Suzuki S."/>
            <person name="Kawai-Toyooka H."/>
            <person name="Yamamoto K."/>
            <person name="Hamaji T."/>
            <person name="Ootsuki R."/>
            <person name="Yamaguchi H."/>
            <person name="Kawachi M."/>
            <person name="Higashiyama T."/>
            <person name="Nozaki H."/>
        </authorList>
    </citation>
    <scope>NUCLEOTIDE SEQUENCE [LARGE SCALE GENOMIC DNA]</scope>
    <source>
        <strain evidence="2 3">NIES-4479</strain>
    </source>
</reference>
<proteinExistence type="predicted"/>